<keyword evidence="7" id="KW-0862">Zinc</keyword>
<evidence type="ECO:0000256" key="7">
    <source>
        <dbReference type="PIRSR" id="PIRSR001235-1"/>
    </source>
</evidence>
<dbReference type="RefSeq" id="WP_007104588.1">
    <property type="nucleotide sequence ID" value="NZ_BAER01000044.1"/>
</dbReference>
<comment type="cofactor">
    <cofactor evidence="7">
        <name>Zn(2+)</name>
        <dbReference type="ChEBI" id="CHEBI:29105"/>
    </cofactor>
    <text evidence="7">Binds 2 Zn(2+) ions per subunit.</text>
</comment>
<dbReference type="SUPFAM" id="SSF53187">
    <property type="entry name" value="Zn-dependent exopeptidases"/>
    <property type="match status" value="1"/>
</dbReference>
<dbReference type="InterPro" id="IPR036264">
    <property type="entry name" value="Bact_exopeptidase_dim_dom"/>
</dbReference>
<dbReference type="Gene3D" id="3.30.70.360">
    <property type="match status" value="1"/>
</dbReference>
<name>K6ZVJ1_9ALTE</name>
<comment type="similarity">
    <text evidence="2">Belongs to the peptidase M20 family.</text>
</comment>
<dbReference type="GO" id="GO:0046872">
    <property type="term" value="F:metal ion binding"/>
    <property type="evidence" value="ECO:0007669"/>
    <property type="project" value="UniProtKB-KW"/>
</dbReference>
<comment type="cofactor">
    <cofactor evidence="1">
        <name>Mn(2+)</name>
        <dbReference type="ChEBI" id="CHEBI:29035"/>
    </cofactor>
</comment>
<feature type="binding site" evidence="7">
    <location>
        <position position="382"/>
    </location>
    <ligand>
        <name>Zn(2+)</name>
        <dbReference type="ChEBI" id="CHEBI:29105"/>
        <label>2</label>
    </ligand>
</feature>
<dbReference type="CDD" id="cd03884">
    <property type="entry name" value="M20_bAS"/>
    <property type="match status" value="1"/>
</dbReference>
<evidence type="ECO:0000256" key="5">
    <source>
        <dbReference type="ARBA" id="ARBA00022801"/>
    </source>
</evidence>
<evidence type="ECO:0000256" key="3">
    <source>
        <dbReference type="ARBA" id="ARBA00011738"/>
    </source>
</evidence>
<dbReference type="OrthoDB" id="9808195at2"/>
<feature type="binding site" evidence="7">
    <location>
        <position position="93"/>
    </location>
    <ligand>
        <name>Zn(2+)</name>
        <dbReference type="ChEBI" id="CHEBI:29105"/>
        <label>1</label>
    </ligand>
</feature>
<feature type="binding site" evidence="7">
    <location>
        <position position="192"/>
    </location>
    <ligand>
        <name>Zn(2+)</name>
        <dbReference type="ChEBI" id="CHEBI:29105"/>
        <label>1</label>
    </ligand>
</feature>
<evidence type="ECO:0000313" key="10">
    <source>
        <dbReference type="EMBL" id="GAC32803.1"/>
    </source>
</evidence>
<dbReference type="Pfam" id="PF01546">
    <property type="entry name" value="Peptidase_M20"/>
    <property type="match status" value="1"/>
</dbReference>
<feature type="binding site" evidence="7">
    <location>
        <position position="93"/>
    </location>
    <ligand>
        <name>Zn(2+)</name>
        <dbReference type="ChEBI" id="CHEBI:29105"/>
        <label>2</label>
    </ligand>
</feature>
<sequence length="409" mass="44581">MTTFAPYAIQTYERCDVLAHISQDTDCIDRRYLTPEHLQVNRQVALWMQQAGMHTWQDAAANQWGRYASANPDAKTLVIGSHLDTVPNSGKYDGILGVLAPLSLIQYIHDHHIALPFHLELVGFGDEEGTRFGATLLGSCAVAGTWNEKWNTLTDENGVSLTQAFLDAGLDIDAIHSAGRNNKNVDDFFEFHIEQGPVLEEHDLSVGVVNGIAGAKRFAITLKGLAGHAGTVPMPMRQDALAAASEMILVIERLAIEKGIVATVGQLKCLSGAVNVISGATTFSLDIRSIDDTLRDETLSLIMEQLHSIAAKRRIHMDIAATHQALAVKCDDELQRQLLTACEKNKMPPFTLSSGAGHDTMALAKICPVAMLFMRCEKGLSHHPGEAVDVNDIEAALKVMFAFIEDYAE</sequence>
<keyword evidence="6" id="KW-0464">Manganese</keyword>
<dbReference type="EMBL" id="BAER01000044">
    <property type="protein sequence ID" value="GAC32803.1"/>
    <property type="molecule type" value="Genomic_DNA"/>
</dbReference>
<evidence type="ECO:0000256" key="2">
    <source>
        <dbReference type="ARBA" id="ARBA00006153"/>
    </source>
</evidence>
<dbReference type="AlphaFoldDB" id="K6ZVJ1"/>
<dbReference type="STRING" id="1129793.GPLA_1896"/>
<evidence type="ECO:0000313" key="11">
    <source>
        <dbReference type="Proteomes" id="UP000006322"/>
    </source>
</evidence>
<feature type="binding site" evidence="8">
    <location>
        <position position="275"/>
    </location>
    <ligand>
        <name>allantoate</name>
        <dbReference type="ChEBI" id="CHEBI:17536"/>
    </ligand>
</feature>
<feature type="binding site" evidence="7">
    <location>
        <position position="128"/>
    </location>
    <ligand>
        <name>Zn(2+)</name>
        <dbReference type="ChEBI" id="CHEBI:29105"/>
        <label>2</label>
    </ligand>
</feature>
<dbReference type="PANTHER" id="PTHR32494:SF19">
    <property type="entry name" value="ALLANTOATE DEIMINASE-RELATED"/>
    <property type="match status" value="1"/>
</dbReference>
<dbReference type="Proteomes" id="UP000006322">
    <property type="component" value="Unassembled WGS sequence"/>
</dbReference>
<protein>
    <submittedName>
        <fullName evidence="10">Hydantoin utilization protein C</fullName>
    </submittedName>
</protein>
<dbReference type="Pfam" id="PF07687">
    <property type="entry name" value="M20_dimer"/>
    <property type="match status" value="1"/>
</dbReference>
<dbReference type="NCBIfam" id="TIGR01879">
    <property type="entry name" value="hydantase"/>
    <property type="match status" value="1"/>
</dbReference>
<dbReference type="PANTHER" id="PTHR32494">
    <property type="entry name" value="ALLANTOATE DEIMINASE-RELATED"/>
    <property type="match status" value="1"/>
</dbReference>
<keyword evidence="5" id="KW-0378">Hydrolase</keyword>
<organism evidence="10 11">
    <name type="scientific">Paraglaciecola polaris LMG 21857</name>
    <dbReference type="NCBI Taxonomy" id="1129793"/>
    <lineage>
        <taxon>Bacteria</taxon>
        <taxon>Pseudomonadati</taxon>
        <taxon>Pseudomonadota</taxon>
        <taxon>Gammaproteobacteria</taxon>
        <taxon>Alteromonadales</taxon>
        <taxon>Alteromonadaceae</taxon>
        <taxon>Paraglaciecola</taxon>
    </lineage>
</organism>
<dbReference type="InterPro" id="IPR002933">
    <property type="entry name" value="Peptidase_M20"/>
</dbReference>
<evidence type="ECO:0000259" key="9">
    <source>
        <dbReference type="Pfam" id="PF07687"/>
    </source>
</evidence>
<feature type="binding site" evidence="7">
    <location>
        <position position="82"/>
    </location>
    <ligand>
        <name>Zn(2+)</name>
        <dbReference type="ChEBI" id="CHEBI:29105"/>
        <label>1</label>
    </ligand>
</feature>
<feature type="binding site" evidence="8">
    <location>
        <position position="288"/>
    </location>
    <ligand>
        <name>allantoate</name>
        <dbReference type="ChEBI" id="CHEBI:17536"/>
    </ligand>
</feature>
<accession>K6ZVJ1</accession>
<dbReference type="SUPFAM" id="SSF55031">
    <property type="entry name" value="Bacterial exopeptidase dimerisation domain"/>
    <property type="match status" value="1"/>
</dbReference>
<proteinExistence type="inferred from homology"/>
<dbReference type="GO" id="GO:0016813">
    <property type="term" value="F:hydrolase activity, acting on carbon-nitrogen (but not peptide) bonds, in linear amidines"/>
    <property type="evidence" value="ECO:0007669"/>
    <property type="project" value="InterPro"/>
</dbReference>
<keyword evidence="4 7" id="KW-0479">Metal-binding</keyword>
<keyword evidence="11" id="KW-1185">Reference proteome</keyword>
<feature type="domain" description="Peptidase M20 dimerisation" evidence="9">
    <location>
        <begin position="211"/>
        <end position="311"/>
    </location>
</feature>
<evidence type="ECO:0000256" key="6">
    <source>
        <dbReference type="ARBA" id="ARBA00023211"/>
    </source>
</evidence>
<evidence type="ECO:0000256" key="4">
    <source>
        <dbReference type="ARBA" id="ARBA00022723"/>
    </source>
</evidence>
<dbReference type="InterPro" id="IPR010158">
    <property type="entry name" value="Amidase_Cbmase"/>
</dbReference>
<dbReference type="NCBIfam" id="NF006775">
    <property type="entry name" value="PRK09290.2-5"/>
    <property type="match status" value="1"/>
</dbReference>
<dbReference type="Gene3D" id="3.40.630.10">
    <property type="entry name" value="Zn peptidases"/>
    <property type="match status" value="1"/>
</dbReference>
<dbReference type="InterPro" id="IPR011650">
    <property type="entry name" value="Peptidase_M20_dimer"/>
</dbReference>
<dbReference type="PIRSF" id="PIRSF001235">
    <property type="entry name" value="Amidase_carbamoylase"/>
    <property type="match status" value="1"/>
</dbReference>
<evidence type="ECO:0000256" key="1">
    <source>
        <dbReference type="ARBA" id="ARBA00001936"/>
    </source>
</evidence>
<comment type="caution">
    <text evidence="10">The sequence shown here is derived from an EMBL/GenBank/DDBJ whole genome shotgun (WGS) entry which is preliminary data.</text>
</comment>
<gene>
    <name evidence="10" type="primary">hyuC</name>
    <name evidence="10" type="ORF">GPLA_1896</name>
</gene>
<reference evidence="11" key="1">
    <citation type="journal article" date="2014" name="Environ. Microbiol.">
        <title>Comparative genomics of the marine bacterial genus Glaciecola reveals the high degree of genomic diversity and genomic characteristic for cold adaptation.</title>
        <authorList>
            <person name="Qin Q.L."/>
            <person name="Xie B.B."/>
            <person name="Yu Y."/>
            <person name="Shu Y.L."/>
            <person name="Rong J.C."/>
            <person name="Zhang Y.J."/>
            <person name="Zhao D.L."/>
            <person name="Chen X.L."/>
            <person name="Zhang X.Y."/>
            <person name="Chen B."/>
            <person name="Zhou B.C."/>
            <person name="Zhang Y.Z."/>
        </authorList>
    </citation>
    <scope>NUCLEOTIDE SEQUENCE [LARGE SCALE GENOMIC DNA]</scope>
    <source>
        <strain evidence="11">LMG 21857</strain>
    </source>
</reference>
<comment type="subunit">
    <text evidence="3">Homodimer.</text>
</comment>
<feature type="binding site" evidence="8">
    <location>
        <position position="217"/>
    </location>
    <ligand>
        <name>allantoate</name>
        <dbReference type="ChEBI" id="CHEBI:17536"/>
    </ligand>
</feature>
<evidence type="ECO:0000256" key="8">
    <source>
        <dbReference type="PIRSR" id="PIRSR001235-2"/>
    </source>
</evidence>